<dbReference type="GeneID" id="64632025"/>
<evidence type="ECO:0000313" key="2">
    <source>
        <dbReference type="Proteomes" id="UP000807769"/>
    </source>
</evidence>
<proteinExistence type="predicted"/>
<accession>A0A9P7EKZ3</accession>
<dbReference type="AlphaFoldDB" id="A0A9P7EKZ3"/>
<dbReference type="Proteomes" id="UP000807769">
    <property type="component" value="Unassembled WGS sequence"/>
</dbReference>
<dbReference type="OrthoDB" id="3267861at2759"/>
<dbReference type="EMBL" id="JABBWG010000004">
    <property type="protein sequence ID" value="KAG1823857.1"/>
    <property type="molecule type" value="Genomic_DNA"/>
</dbReference>
<gene>
    <name evidence="1" type="ORF">BJ212DRAFT_1444801</name>
</gene>
<protein>
    <submittedName>
        <fullName evidence="1">Uncharacterized protein</fullName>
    </submittedName>
</protein>
<dbReference type="RefSeq" id="XP_041197917.1">
    <property type="nucleotide sequence ID" value="XM_041338009.1"/>
</dbReference>
<keyword evidence="2" id="KW-1185">Reference proteome</keyword>
<comment type="caution">
    <text evidence="1">The sequence shown here is derived from an EMBL/GenBank/DDBJ whole genome shotgun (WGS) entry which is preliminary data.</text>
</comment>
<evidence type="ECO:0000313" key="1">
    <source>
        <dbReference type="EMBL" id="KAG1823857.1"/>
    </source>
</evidence>
<sequence length="178" mass="20595">MLCSRYQCLLNLRECCFDLDKNNYCSESHVDPETEEICLRCLDGLVNNFNSMMLWAIRCNMDIKFIGSGASAKAMMYYITDYITKVQLKVHVAYAALECVTKKLGEYNPDVDDITMRAKLLLQKCSYSMLLHQELSVQQVCSYLMDFLDHYTSHQFLFLLCFPHCTSSIGPEKSETRQ</sequence>
<organism evidence="1 2">
    <name type="scientific">Suillus subaureus</name>
    <dbReference type="NCBI Taxonomy" id="48587"/>
    <lineage>
        <taxon>Eukaryota</taxon>
        <taxon>Fungi</taxon>
        <taxon>Dikarya</taxon>
        <taxon>Basidiomycota</taxon>
        <taxon>Agaricomycotina</taxon>
        <taxon>Agaricomycetes</taxon>
        <taxon>Agaricomycetidae</taxon>
        <taxon>Boletales</taxon>
        <taxon>Suillineae</taxon>
        <taxon>Suillaceae</taxon>
        <taxon>Suillus</taxon>
    </lineage>
</organism>
<name>A0A9P7EKZ3_9AGAM</name>
<reference evidence="1" key="1">
    <citation type="journal article" date="2020" name="New Phytol.">
        <title>Comparative genomics reveals dynamic genome evolution in host specialist ectomycorrhizal fungi.</title>
        <authorList>
            <person name="Lofgren L.A."/>
            <person name="Nguyen N.H."/>
            <person name="Vilgalys R."/>
            <person name="Ruytinx J."/>
            <person name="Liao H.L."/>
            <person name="Branco S."/>
            <person name="Kuo A."/>
            <person name="LaButti K."/>
            <person name="Lipzen A."/>
            <person name="Andreopoulos W."/>
            <person name="Pangilinan J."/>
            <person name="Riley R."/>
            <person name="Hundley H."/>
            <person name="Na H."/>
            <person name="Barry K."/>
            <person name="Grigoriev I.V."/>
            <person name="Stajich J.E."/>
            <person name="Kennedy P.G."/>
        </authorList>
    </citation>
    <scope>NUCLEOTIDE SEQUENCE</scope>
    <source>
        <strain evidence="1">MN1</strain>
    </source>
</reference>